<keyword evidence="5" id="KW-0234">DNA repair</keyword>
<dbReference type="InterPro" id="IPR036388">
    <property type="entry name" value="WH-like_DNA-bd_sf"/>
</dbReference>
<feature type="domain" description="Methylated-DNA-[protein]-cysteine S-methyltransferase DNA binding" evidence="7">
    <location>
        <begin position="66"/>
        <end position="145"/>
    </location>
</feature>
<dbReference type="CDD" id="cd06445">
    <property type="entry name" value="ATase"/>
    <property type="match status" value="1"/>
</dbReference>
<proteinExistence type="predicted"/>
<evidence type="ECO:0000256" key="1">
    <source>
        <dbReference type="ARBA" id="ARBA00001286"/>
    </source>
</evidence>
<dbReference type="EMBL" id="FOIZ01000001">
    <property type="protein sequence ID" value="SEV88902.1"/>
    <property type="molecule type" value="Genomic_DNA"/>
</dbReference>
<evidence type="ECO:0000256" key="3">
    <source>
        <dbReference type="ARBA" id="ARBA00022679"/>
    </source>
</evidence>
<keyword evidence="9" id="KW-1185">Reference proteome</keyword>
<dbReference type="Gene3D" id="1.10.10.10">
    <property type="entry name" value="Winged helix-like DNA-binding domain superfamily/Winged helix DNA-binding domain"/>
    <property type="match status" value="1"/>
</dbReference>
<dbReference type="InterPro" id="IPR014048">
    <property type="entry name" value="MethylDNA_cys_MeTrfase_DNA-bd"/>
</dbReference>
<dbReference type="GO" id="GO:0032259">
    <property type="term" value="P:methylation"/>
    <property type="evidence" value="ECO:0007669"/>
    <property type="project" value="UniProtKB-KW"/>
</dbReference>
<keyword evidence="2 8" id="KW-0489">Methyltransferase</keyword>
<evidence type="ECO:0000256" key="6">
    <source>
        <dbReference type="ARBA" id="ARBA00049348"/>
    </source>
</evidence>
<keyword evidence="3 8" id="KW-0808">Transferase</keyword>
<sequence length="150" mass="15383">MNVLIDSPVGPLGFDATDEAVTALHWGRAGNLSNGDLAAQLRTELGAYFAGMRRGFTVSVAPRGSDFQQAFYTALCAIPYGETRTYGDLASALNVSAQAIGQACGANPLAILIPCHRVLSAEGLGGYSGAGGIETKVALLRLEGAAGLLI</sequence>
<accession>A0A1I0MKH4</accession>
<dbReference type="Gene3D" id="3.30.160.70">
    <property type="entry name" value="Methylated DNA-protein cysteine methyltransferase domain"/>
    <property type="match status" value="1"/>
</dbReference>
<dbReference type="PANTHER" id="PTHR10815:SF5">
    <property type="entry name" value="METHYLATED-DNA--PROTEIN-CYSTEINE METHYLTRANSFERASE"/>
    <property type="match status" value="1"/>
</dbReference>
<evidence type="ECO:0000256" key="5">
    <source>
        <dbReference type="ARBA" id="ARBA00023204"/>
    </source>
</evidence>
<dbReference type="SUPFAM" id="SSF46767">
    <property type="entry name" value="Methylated DNA-protein cysteine methyltransferase, C-terminal domain"/>
    <property type="match status" value="1"/>
</dbReference>
<dbReference type="GO" id="GO:0003908">
    <property type="term" value="F:methylated-DNA-[protein]-cysteine S-methyltransferase activity"/>
    <property type="evidence" value="ECO:0007669"/>
    <property type="project" value="UniProtKB-EC"/>
</dbReference>
<dbReference type="NCBIfam" id="TIGR00589">
    <property type="entry name" value="ogt"/>
    <property type="match status" value="1"/>
</dbReference>
<organism evidence="8 9">
    <name type="scientific">Cognatiyoonia koreensis</name>
    <dbReference type="NCBI Taxonomy" id="364200"/>
    <lineage>
        <taxon>Bacteria</taxon>
        <taxon>Pseudomonadati</taxon>
        <taxon>Pseudomonadota</taxon>
        <taxon>Alphaproteobacteria</taxon>
        <taxon>Rhodobacterales</taxon>
        <taxon>Paracoccaceae</taxon>
        <taxon>Cognatiyoonia</taxon>
    </lineage>
</organism>
<evidence type="ECO:0000313" key="9">
    <source>
        <dbReference type="Proteomes" id="UP000199167"/>
    </source>
</evidence>
<dbReference type="STRING" id="364200.SAMN04488515_0080"/>
<dbReference type="InterPro" id="IPR001497">
    <property type="entry name" value="MethylDNA_cys_MeTrfase_AS"/>
</dbReference>
<dbReference type="AlphaFoldDB" id="A0A1I0MKH4"/>
<dbReference type="GO" id="GO:0006281">
    <property type="term" value="P:DNA repair"/>
    <property type="evidence" value="ECO:0007669"/>
    <property type="project" value="UniProtKB-KW"/>
</dbReference>
<evidence type="ECO:0000313" key="8">
    <source>
        <dbReference type="EMBL" id="SEV88902.1"/>
    </source>
</evidence>
<protein>
    <submittedName>
        <fullName evidence="8">Methylated-DNA-[protein]-cysteine S-methyltransferase</fullName>
    </submittedName>
</protein>
<reference evidence="8 9" key="1">
    <citation type="submission" date="2016-10" db="EMBL/GenBank/DDBJ databases">
        <authorList>
            <person name="de Groot N.N."/>
        </authorList>
    </citation>
    <scope>NUCLEOTIDE SEQUENCE [LARGE SCALE GENOMIC DNA]</scope>
    <source>
        <strain evidence="8 9">DSM 17925</strain>
    </source>
</reference>
<comment type="catalytic activity">
    <reaction evidence="1">
        <text>a 4-O-methyl-thymidine in DNA + L-cysteinyl-[protein] = a thymidine in DNA + S-methyl-L-cysteinyl-[protein]</text>
        <dbReference type="Rhea" id="RHEA:53428"/>
        <dbReference type="Rhea" id="RHEA-COMP:10131"/>
        <dbReference type="Rhea" id="RHEA-COMP:10132"/>
        <dbReference type="Rhea" id="RHEA-COMP:13555"/>
        <dbReference type="Rhea" id="RHEA-COMP:13556"/>
        <dbReference type="ChEBI" id="CHEBI:29950"/>
        <dbReference type="ChEBI" id="CHEBI:82612"/>
        <dbReference type="ChEBI" id="CHEBI:137386"/>
        <dbReference type="ChEBI" id="CHEBI:137387"/>
        <dbReference type="EC" id="2.1.1.63"/>
    </reaction>
</comment>
<keyword evidence="4" id="KW-0227">DNA damage</keyword>
<dbReference type="RefSeq" id="WP_242650443.1">
    <property type="nucleotide sequence ID" value="NZ_FOIZ01000001.1"/>
</dbReference>
<dbReference type="PROSITE" id="PS00374">
    <property type="entry name" value="MGMT"/>
    <property type="match status" value="1"/>
</dbReference>
<evidence type="ECO:0000259" key="7">
    <source>
        <dbReference type="Pfam" id="PF01035"/>
    </source>
</evidence>
<dbReference type="InterPro" id="IPR036631">
    <property type="entry name" value="MGMT_N_sf"/>
</dbReference>
<dbReference type="Pfam" id="PF01035">
    <property type="entry name" value="DNA_binding_1"/>
    <property type="match status" value="1"/>
</dbReference>
<dbReference type="Proteomes" id="UP000199167">
    <property type="component" value="Unassembled WGS sequence"/>
</dbReference>
<evidence type="ECO:0000256" key="4">
    <source>
        <dbReference type="ARBA" id="ARBA00022763"/>
    </source>
</evidence>
<gene>
    <name evidence="8" type="ORF">SAMN04488515_0080</name>
</gene>
<dbReference type="InterPro" id="IPR036217">
    <property type="entry name" value="MethylDNA_cys_MeTrfase_DNAb"/>
</dbReference>
<dbReference type="SUPFAM" id="SSF53155">
    <property type="entry name" value="Methylated DNA-protein cysteine methyltransferase domain"/>
    <property type="match status" value="1"/>
</dbReference>
<dbReference type="PANTHER" id="PTHR10815">
    <property type="entry name" value="METHYLATED-DNA--PROTEIN-CYSTEINE METHYLTRANSFERASE"/>
    <property type="match status" value="1"/>
</dbReference>
<evidence type="ECO:0000256" key="2">
    <source>
        <dbReference type="ARBA" id="ARBA00022603"/>
    </source>
</evidence>
<comment type="catalytic activity">
    <reaction evidence="6">
        <text>a 6-O-methyl-2'-deoxyguanosine in DNA + L-cysteinyl-[protein] = S-methyl-L-cysteinyl-[protein] + a 2'-deoxyguanosine in DNA</text>
        <dbReference type="Rhea" id="RHEA:24000"/>
        <dbReference type="Rhea" id="RHEA-COMP:10131"/>
        <dbReference type="Rhea" id="RHEA-COMP:10132"/>
        <dbReference type="Rhea" id="RHEA-COMP:11367"/>
        <dbReference type="Rhea" id="RHEA-COMP:11368"/>
        <dbReference type="ChEBI" id="CHEBI:29950"/>
        <dbReference type="ChEBI" id="CHEBI:82612"/>
        <dbReference type="ChEBI" id="CHEBI:85445"/>
        <dbReference type="ChEBI" id="CHEBI:85448"/>
        <dbReference type="EC" id="2.1.1.63"/>
    </reaction>
</comment>
<name>A0A1I0MKH4_9RHOB</name>